<evidence type="ECO:0000256" key="1">
    <source>
        <dbReference type="ARBA" id="ARBA00001966"/>
    </source>
</evidence>
<reference evidence="7 8" key="1">
    <citation type="journal article" date="2017" name="BMC Genomics">
        <title>Genome sequencing of 39 Akkermansia muciniphila isolates reveals its population structure, genomic and functional diverisity, and global distribution in mammalian gut microbiotas.</title>
        <authorList>
            <person name="Guo X."/>
            <person name="Li S."/>
            <person name="Zhang J."/>
            <person name="Wu F."/>
            <person name="Li X."/>
            <person name="Wu D."/>
            <person name="Zhang M."/>
            <person name="Ou Z."/>
            <person name="Jie Z."/>
            <person name="Yan Q."/>
            <person name="Li P."/>
            <person name="Yi J."/>
            <person name="Peng Y."/>
        </authorList>
    </citation>
    <scope>NUCLEOTIDE SEQUENCE [LARGE SCALE GENOMIC DNA]</scope>
    <source>
        <strain evidence="7 8">GP43</strain>
    </source>
</reference>
<dbReference type="SFLD" id="SFLDS00029">
    <property type="entry name" value="Radical_SAM"/>
    <property type="match status" value="1"/>
</dbReference>
<keyword evidence="2" id="KW-0949">S-adenosyl-L-methionine</keyword>
<proteinExistence type="predicted"/>
<dbReference type="InterPro" id="IPR013785">
    <property type="entry name" value="Aldolase_TIM"/>
</dbReference>
<evidence type="ECO:0000256" key="2">
    <source>
        <dbReference type="ARBA" id="ARBA00022691"/>
    </source>
</evidence>
<evidence type="ECO:0000313" key="7">
    <source>
        <dbReference type="EMBL" id="PNC54051.1"/>
    </source>
</evidence>
<keyword evidence="4" id="KW-0408">Iron</keyword>
<protein>
    <submittedName>
        <fullName evidence="7">Anaerobic ribonucleoside-triphosphate reductase activating protein</fullName>
    </submittedName>
</protein>
<dbReference type="EMBL" id="PJKN01000006">
    <property type="protein sequence ID" value="PNC54051.1"/>
    <property type="molecule type" value="Genomic_DNA"/>
</dbReference>
<dbReference type="GO" id="GO:0051536">
    <property type="term" value="F:iron-sulfur cluster binding"/>
    <property type="evidence" value="ECO:0007669"/>
    <property type="project" value="UniProtKB-KW"/>
</dbReference>
<dbReference type="PROSITE" id="PS51918">
    <property type="entry name" value="RADICAL_SAM"/>
    <property type="match status" value="1"/>
</dbReference>
<dbReference type="CDD" id="cd01335">
    <property type="entry name" value="Radical_SAM"/>
    <property type="match status" value="1"/>
</dbReference>
<feature type="domain" description="Radical SAM core" evidence="6">
    <location>
        <begin position="17"/>
        <end position="240"/>
    </location>
</feature>
<comment type="caution">
    <text evidence="7">The sequence shown here is derived from an EMBL/GenBank/DDBJ whole genome shotgun (WGS) entry which is preliminary data.</text>
</comment>
<gene>
    <name evidence="7" type="ORF">CXU09_10675</name>
</gene>
<evidence type="ECO:0000256" key="4">
    <source>
        <dbReference type="ARBA" id="ARBA00023004"/>
    </source>
</evidence>
<dbReference type="SFLD" id="SFLDG01094">
    <property type="entry name" value="Uncharacterised_Radical_SAM_Su"/>
    <property type="match status" value="1"/>
</dbReference>
<dbReference type="Gene3D" id="3.20.20.70">
    <property type="entry name" value="Aldolase class I"/>
    <property type="match status" value="1"/>
</dbReference>
<accession>A0AAP8NKI7</accession>
<dbReference type="GO" id="GO:0046872">
    <property type="term" value="F:metal ion binding"/>
    <property type="evidence" value="ECO:0007669"/>
    <property type="project" value="UniProtKB-KW"/>
</dbReference>
<comment type="cofactor">
    <cofactor evidence="1">
        <name>[4Fe-4S] cluster</name>
        <dbReference type="ChEBI" id="CHEBI:49883"/>
    </cofactor>
</comment>
<dbReference type="InterPro" id="IPR012840">
    <property type="entry name" value="NrdG2"/>
</dbReference>
<dbReference type="InterPro" id="IPR058240">
    <property type="entry name" value="rSAM_sf"/>
</dbReference>
<organism evidence="7 8">
    <name type="scientific">Akkermansia muciniphila</name>
    <dbReference type="NCBI Taxonomy" id="239935"/>
    <lineage>
        <taxon>Bacteria</taxon>
        <taxon>Pseudomonadati</taxon>
        <taxon>Verrucomicrobiota</taxon>
        <taxon>Verrucomicrobiia</taxon>
        <taxon>Verrucomicrobiales</taxon>
        <taxon>Akkermansiaceae</taxon>
        <taxon>Akkermansia</taxon>
    </lineage>
</organism>
<evidence type="ECO:0000256" key="5">
    <source>
        <dbReference type="ARBA" id="ARBA00023014"/>
    </source>
</evidence>
<evidence type="ECO:0000256" key="3">
    <source>
        <dbReference type="ARBA" id="ARBA00022723"/>
    </source>
</evidence>
<dbReference type="SFLD" id="SFLDG01067">
    <property type="entry name" value="SPASM/twitch_domain_containing"/>
    <property type="match status" value="1"/>
</dbReference>
<dbReference type="PANTHER" id="PTHR11228">
    <property type="entry name" value="RADICAL SAM DOMAIN PROTEIN"/>
    <property type="match status" value="1"/>
</dbReference>
<evidence type="ECO:0000313" key="8">
    <source>
        <dbReference type="Proteomes" id="UP000235914"/>
    </source>
</evidence>
<evidence type="ECO:0000259" key="6">
    <source>
        <dbReference type="PROSITE" id="PS51918"/>
    </source>
</evidence>
<dbReference type="Pfam" id="PF04055">
    <property type="entry name" value="Radical_SAM"/>
    <property type="match status" value="1"/>
</dbReference>
<dbReference type="InterPro" id="IPR050377">
    <property type="entry name" value="Radical_SAM_PqqE_MftC-like"/>
</dbReference>
<dbReference type="PANTHER" id="PTHR11228:SF27">
    <property type="entry name" value="GLYCYL-RADICAL ENZYME ACTIVATING ENZYME MJ1227-RELATED"/>
    <property type="match status" value="1"/>
</dbReference>
<dbReference type="Proteomes" id="UP000235914">
    <property type="component" value="Unassembled WGS sequence"/>
</dbReference>
<dbReference type="GO" id="GO:0003824">
    <property type="term" value="F:catalytic activity"/>
    <property type="evidence" value="ECO:0007669"/>
    <property type="project" value="InterPro"/>
</dbReference>
<keyword evidence="3" id="KW-0479">Metal-binding</keyword>
<name>A0AAP8NKI7_9BACT</name>
<keyword evidence="5" id="KW-0411">Iron-sulfur</keyword>
<dbReference type="NCBIfam" id="TIGR02495">
    <property type="entry name" value="NrdG2"/>
    <property type="match status" value="1"/>
</dbReference>
<dbReference type="RefSeq" id="WP_102736051.1">
    <property type="nucleotide sequence ID" value="NZ_CP036293.1"/>
</dbReference>
<dbReference type="InterPro" id="IPR007197">
    <property type="entry name" value="rSAM"/>
</dbReference>
<dbReference type="SUPFAM" id="SSF102114">
    <property type="entry name" value="Radical SAM enzymes"/>
    <property type="match status" value="1"/>
</dbReference>
<sequence length="250" mass="27747">MGTGRGIADITPLTLLDFPNKVACIFWLRGCNLFCQYCYNVSLVRGTDSPAGDRTDYLDFLRDRVGFLDGVVLSGGECTLCPDLIPICRNIRQLGFAIKIDTNGTRPSVVKTLVEEGLCDYIALDYKAPEKLFGSITGRPDLFPCFTQTLDYLINRNFPFEVRTTIHSGLLGEKEINQISGDLTSRGYRGTYYLQNFFNTEETLGQIGAPERMIDLSLLNTHIPIGLRNFPITEKAPGSSSGKRQPSPLT</sequence>
<dbReference type="AlphaFoldDB" id="A0AAP8NKI7"/>